<dbReference type="AlphaFoldDB" id="A0A109JTF0"/>
<gene>
    <name evidence="2" type="ORF">AS026_38225</name>
</gene>
<evidence type="ECO:0000313" key="3">
    <source>
        <dbReference type="Proteomes" id="UP000068164"/>
    </source>
</evidence>
<dbReference type="RefSeq" id="WP_062369731.1">
    <property type="nucleotide sequence ID" value="NZ_LNCD01000058.1"/>
</dbReference>
<dbReference type="EMBL" id="LNCD01000058">
    <property type="protein sequence ID" value="KWV54803.1"/>
    <property type="molecule type" value="Genomic_DNA"/>
</dbReference>
<proteinExistence type="predicted"/>
<evidence type="ECO:0000256" key="1">
    <source>
        <dbReference type="SAM" id="Phobius"/>
    </source>
</evidence>
<comment type="caution">
    <text evidence="2">The sequence shown here is derived from an EMBL/GenBank/DDBJ whole genome shotgun (WGS) entry which is preliminary data.</text>
</comment>
<feature type="transmembrane region" description="Helical" evidence="1">
    <location>
        <begin position="17"/>
        <end position="39"/>
    </location>
</feature>
<name>A0A109JTF0_9HYPH</name>
<keyword evidence="1" id="KW-0812">Transmembrane</keyword>
<keyword evidence="3" id="KW-1185">Reference proteome</keyword>
<dbReference type="Proteomes" id="UP000068164">
    <property type="component" value="Unassembled WGS sequence"/>
</dbReference>
<accession>A0A109JTF0</accession>
<reference evidence="2 3" key="1">
    <citation type="submission" date="2015-11" db="EMBL/GenBank/DDBJ databases">
        <title>Draft Genome Sequence of the Strain BR 10423 (Rhizobium sp.) isolated from nodules of Mimosa pudica.</title>
        <authorList>
            <person name="Barauna A.C."/>
            <person name="Zilli J.E."/>
            <person name="Simoes-Araujo J.L."/>
            <person name="Reis V.M."/>
            <person name="James E.K."/>
            <person name="Reis F.B.Jr."/>
            <person name="Rouws L.F."/>
            <person name="Passos S.R."/>
            <person name="Gois S.R."/>
        </authorList>
    </citation>
    <scope>NUCLEOTIDE SEQUENCE [LARGE SCALE GENOMIC DNA]</scope>
    <source>
        <strain evidence="2 3">BR10423</strain>
    </source>
</reference>
<evidence type="ECO:0000313" key="2">
    <source>
        <dbReference type="EMBL" id="KWV54803.1"/>
    </source>
</evidence>
<organism evidence="2 3">
    <name type="scientific">Rhizobium altiplani</name>
    <dbReference type="NCBI Taxonomy" id="1864509"/>
    <lineage>
        <taxon>Bacteria</taxon>
        <taxon>Pseudomonadati</taxon>
        <taxon>Pseudomonadota</taxon>
        <taxon>Alphaproteobacteria</taxon>
        <taxon>Hyphomicrobiales</taxon>
        <taxon>Rhizobiaceae</taxon>
        <taxon>Rhizobium/Agrobacterium group</taxon>
        <taxon>Rhizobium</taxon>
    </lineage>
</organism>
<keyword evidence="1" id="KW-0472">Membrane</keyword>
<keyword evidence="1" id="KW-1133">Transmembrane helix</keyword>
<dbReference type="OrthoDB" id="5514977at2"/>
<protein>
    <submittedName>
        <fullName evidence="2">Uncharacterized protein</fullName>
    </submittedName>
</protein>
<sequence length="137" mass="14796">MADHERGWSSYRPSKTLWGWSLVGASALTMVLGFTWGGWTTSGRAGVMTDIAVRDARADLVASVCVHNFVTANDAADNLKSLKAKSSWERDDFIKEGGWATIAGIDETVTNATDDCADQLMKLKELPQATDPVVSDS</sequence>